<keyword evidence="2" id="KW-1133">Transmembrane helix</keyword>
<feature type="domain" description="CAAX prenyl protease 2/Lysostaphin resistance protein A-like" evidence="3">
    <location>
        <begin position="52"/>
        <end position="154"/>
    </location>
</feature>
<name>A0AA37XIJ1_9ENTE</name>
<feature type="transmembrane region" description="Helical" evidence="2">
    <location>
        <begin position="91"/>
        <end position="110"/>
    </location>
</feature>
<comment type="caution">
    <text evidence="4">The sequence shown here is derived from an EMBL/GenBank/DDBJ whole genome shotgun (WGS) entry which is preliminary data.</text>
</comment>
<feature type="transmembrane region" description="Helical" evidence="2">
    <location>
        <begin position="148"/>
        <end position="168"/>
    </location>
</feature>
<dbReference type="Pfam" id="PF02517">
    <property type="entry name" value="Rce1-like"/>
    <property type="match status" value="1"/>
</dbReference>
<evidence type="ECO:0000313" key="4">
    <source>
        <dbReference type="EMBL" id="GMA71280.1"/>
    </source>
</evidence>
<dbReference type="GO" id="GO:0080120">
    <property type="term" value="P:CAAX-box protein maturation"/>
    <property type="evidence" value="ECO:0007669"/>
    <property type="project" value="UniProtKB-ARBA"/>
</dbReference>
<dbReference type="Proteomes" id="UP001157039">
    <property type="component" value="Unassembled WGS sequence"/>
</dbReference>
<gene>
    <name evidence="4" type="ORF">GCM10025885_03290</name>
</gene>
<evidence type="ECO:0000256" key="1">
    <source>
        <dbReference type="ARBA" id="ARBA00009067"/>
    </source>
</evidence>
<evidence type="ECO:0000259" key="3">
    <source>
        <dbReference type="Pfam" id="PF02517"/>
    </source>
</evidence>
<feature type="transmembrane region" description="Helical" evidence="2">
    <location>
        <begin position="116"/>
        <end position="136"/>
    </location>
</feature>
<proteinExistence type="inferred from homology"/>
<evidence type="ECO:0000256" key="2">
    <source>
        <dbReference type="SAM" id="Phobius"/>
    </source>
</evidence>
<protein>
    <recommendedName>
        <fullName evidence="3">CAAX prenyl protease 2/Lysostaphin resistance protein A-like domain-containing protein</fullName>
    </recommendedName>
</protein>
<feature type="transmembrane region" description="Helical" evidence="2">
    <location>
        <begin position="12"/>
        <end position="32"/>
    </location>
</feature>
<organism evidence="4 5">
    <name type="scientific">Tetragenococcus osmophilus</name>
    <dbReference type="NCBI Taxonomy" id="526944"/>
    <lineage>
        <taxon>Bacteria</taxon>
        <taxon>Bacillati</taxon>
        <taxon>Bacillota</taxon>
        <taxon>Bacilli</taxon>
        <taxon>Lactobacillales</taxon>
        <taxon>Enterococcaceae</taxon>
        <taxon>Tetragenococcus</taxon>
    </lineage>
</organism>
<dbReference type="EMBL" id="BSUW01000001">
    <property type="protein sequence ID" value="GMA71280.1"/>
    <property type="molecule type" value="Genomic_DNA"/>
</dbReference>
<keyword evidence="2" id="KW-0812">Transmembrane</keyword>
<keyword evidence="2" id="KW-0472">Membrane</keyword>
<feature type="transmembrane region" description="Helical" evidence="2">
    <location>
        <begin position="52"/>
        <end position="79"/>
    </location>
</feature>
<evidence type="ECO:0000313" key="5">
    <source>
        <dbReference type="Proteomes" id="UP001157039"/>
    </source>
</evidence>
<reference evidence="4 5" key="1">
    <citation type="journal article" date="2014" name="Int. J. Syst. Evol. Microbiol.">
        <title>Complete genome sequence of Corynebacterium casei LMG S-19264T (=DSM 44701T), isolated from a smear-ripened cheese.</title>
        <authorList>
            <consortium name="US DOE Joint Genome Institute (JGI-PGF)"/>
            <person name="Walter F."/>
            <person name="Albersmeier A."/>
            <person name="Kalinowski J."/>
            <person name="Ruckert C."/>
        </authorList>
    </citation>
    <scope>NUCLEOTIDE SEQUENCE [LARGE SCALE GENOMIC DNA]</scope>
    <source>
        <strain evidence="4 5">NBRC 114545</strain>
    </source>
</reference>
<dbReference type="GO" id="GO:0004175">
    <property type="term" value="F:endopeptidase activity"/>
    <property type="evidence" value="ECO:0007669"/>
    <property type="project" value="UniProtKB-ARBA"/>
</dbReference>
<comment type="similarity">
    <text evidence="1">Belongs to the UPF0177 family.</text>
</comment>
<dbReference type="AlphaFoldDB" id="A0AA37XIJ1"/>
<dbReference type="InterPro" id="IPR003675">
    <property type="entry name" value="Rce1/LyrA-like_dom"/>
</dbReference>
<accession>A0AA37XIJ1</accession>
<sequence length="169" mass="19397">MPKRESWKDTIQFLFNAVIILLVASIVLIVFFDQSAIDLTLDQRSATRTFETFLYYLVVPALEEELVFRGLLWILIAKALPRKENITGKNYNWNFIVTTFMFATIHDILFDAQLNFVFDPLMIILTGLGGAYFGIIREKSDSLFPSMIMHNGFHLVTFLVPGLVQLLLT</sequence>